<sequence>MTCQGSGQKQLLVSGSSPEKGQQVGDNPGGMPRAKLAFCCQILTFGLTLRVGRHFQASAVLQPLSWIDALSSRLVRSQQDSAKDRKVLSGTKDLSCLILVPNHGEAPSEAHSDGILPLPPNLVPFQARMGSQCPTACHERLSGFERRQEGLRVTPSKDDDEDYDDDDDNDDSNNDNRLISLVYITTEVPDGTVGYSTVWNHVGEPWPCPAQQPPVFLNSPSQTIPPSQELCHTGTFVWTCTSPHLEQGDITQSELENEAHVYLTPWESHERTVQVGAQPGDLAATPNL</sequence>
<dbReference type="Proteomes" id="UP001145742">
    <property type="component" value="Unassembled WGS sequence"/>
</dbReference>
<name>A0ABQ9DHI4_9PASS</name>
<evidence type="ECO:0000256" key="1">
    <source>
        <dbReference type="SAM" id="MobiDB-lite"/>
    </source>
</evidence>
<feature type="region of interest" description="Disordered" evidence="1">
    <location>
        <begin position="147"/>
        <end position="175"/>
    </location>
</feature>
<proteinExistence type="predicted"/>
<accession>A0ABQ9DHI4</accession>
<feature type="compositionally biased region" description="Polar residues" evidence="1">
    <location>
        <begin position="1"/>
        <end position="20"/>
    </location>
</feature>
<reference evidence="2" key="1">
    <citation type="submission" date="2019-10" db="EMBL/GenBank/DDBJ databases">
        <authorList>
            <person name="Soares A.E.R."/>
            <person name="Aleixo A."/>
            <person name="Schneider P."/>
            <person name="Miyaki C.Y."/>
            <person name="Schneider M.P."/>
            <person name="Mello C."/>
            <person name="Vasconcelos A.T.R."/>
        </authorList>
    </citation>
    <scope>NUCLEOTIDE SEQUENCE</scope>
    <source>
        <tissue evidence="2">Muscle</tissue>
    </source>
</reference>
<feature type="region of interest" description="Disordered" evidence="1">
    <location>
        <begin position="1"/>
        <end position="29"/>
    </location>
</feature>
<keyword evidence="3" id="KW-1185">Reference proteome</keyword>
<protein>
    <submittedName>
        <fullName evidence="2">Uncharacterized protein</fullName>
    </submittedName>
</protein>
<comment type="caution">
    <text evidence="2">The sequence shown here is derived from an EMBL/GenBank/DDBJ whole genome shotgun (WGS) entry which is preliminary data.</text>
</comment>
<evidence type="ECO:0000313" key="2">
    <source>
        <dbReference type="EMBL" id="KAJ7418930.1"/>
    </source>
</evidence>
<gene>
    <name evidence="2" type="ORF">WISP_56682</name>
</gene>
<feature type="compositionally biased region" description="Acidic residues" evidence="1">
    <location>
        <begin position="158"/>
        <end position="173"/>
    </location>
</feature>
<evidence type="ECO:0000313" key="3">
    <source>
        <dbReference type="Proteomes" id="UP001145742"/>
    </source>
</evidence>
<organism evidence="2 3">
    <name type="scientific">Willisornis vidua</name>
    <name type="common">Xingu scale-backed antbird</name>
    <dbReference type="NCBI Taxonomy" id="1566151"/>
    <lineage>
        <taxon>Eukaryota</taxon>
        <taxon>Metazoa</taxon>
        <taxon>Chordata</taxon>
        <taxon>Craniata</taxon>
        <taxon>Vertebrata</taxon>
        <taxon>Euteleostomi</taxon>
        <taxon>Archelosauria</taxon>
        <taxon>Archosauria</taxon>
        <taxon>Dinosauria</taxon>
        <taxon>Saurischia</taxon>
        <taxon>Theropoda</taxon>
        <taxon>Coelurosauria</taxon>
        <taxon>Aves</taxon>
        <taxon>Neognathae</taxon>
        <taxon>Neoaves</taxon>
        <taxon>Telluraves</taxon>
        <taxon>Australaves</taxon>
        <taxon>Passeriformes</taxon>
        <taxon>Thamnophilidae</taxon>
        <taxon>Willisornis</taxon>
    </lineage>
</organism>
<dbReference type="EMBL" id="WHWB01033562">
    <property type="protein sequence ID" value="KAJ7418930.1"/>
    <property type="molecule type" value="Genomic_DNA"/>
</dbReference>